<protein>
    <submittedName>
        <fullName evidence="3">Predicted protein</fullName>
    </submittedName>
</protein>
<name>C1MX86_MICPC</name>
<feature type="compositionally biased region" description="Basic and acidic residues" evidence="2">
    <location>
        <begin position="210"/>
        <end position="230"/>
    </location>
</feature>
<feature type="coiled-coil region" evidence="1">
    <location>
        <begin position="151"/>
        <end position="178"/>
    </location>
</feature>
<keyword evidence="1" id="KW-0175">Coiled coil</keyword>
<proteinExistence type="predicted"/>
<feature type="compositionally biased region" description="Basic and acidic residues" evidence="2">
    <location>
        <begin position="294"/>
        <end position="303"/>
    </location>
</feature>
<dbReference type="AlphaFoldDB" id="C1MX86"/>
<feature type="coiled-coil region" evidence="1">
    <location>
        <begin position="57"/>
        <end position="98"/>
    </location>
</feature>
<keyword evidence="4" id="KW-1185">Reference proteome</keyword>
<dbReference type="Proteomes" id="UP000001876">
    <property type="component" value="Unassembled WGS sequence"/>
</dbReference>
<sequence length="311" mass="34696">MGLFSPRKAKKPPPAIAEDEDPPPPPPPPPKPNAFKKSATAMKANAKLQRLNPVTYAKTAEREYRAARAALARREAELKQCEKRVANKQLAYEYQERELAWHLQSLRAELADARDHGAKKHEEDVMDLVDDADARAKQLKKLRAPGGCPAVEALTARIEELNVEIVNLTKSAEKWKDVWEERGGDVSSEEEEEEVKEEEAAEAPAPAKPRTPERAPPRAPSGEKENKREQQAASKKKKSSKMTPQKSPPKRNEAQIRAIVARMQNRDGPKKSLWRKGAYEGHKPIPTRGGVPIKPRESTKQKNESGACVVM</sequence>
<reference evidence="3 4" key="1">
    <citation type="journal article" date="2009" name="Science">
        <title>Green evolution and dynamic adaptations revealed by genomes of the marine picoeukaryotes Micromonas.</title>
        <authorList>
            <person name="Worden A.Z."/>
            <person name="Lee J.H."/>
            <person name="Mock T."/>
            <person name="Rouze P."/>
            <person name="Simmons M.P."/>
            <person name="Aerts A.L."/>
            <person name="Allen A.E."/>
            <person name="Cuvelier M.L."/>
            <person name="Derelle E."/>
            <person name="Everett M.V."/>
            <person name="Foulon E."/>
            <person name="Grimwood J."/>
            <person name="Gundlach H."/>
            <person name="Henrissat B."/>
            <person name="Napoli C."/>
            <person name="McDonald S.M."/>
            <person name="Parker M.S."/>
            <person name="Rombauts S."/>
            <person name="Salamov A."/>
            <person name="Von Dassow P."/>
            <person name="Badger J.H."/>
            <person name="Coutinho P.M."/>
            <person name="Demir E."/>
            <person name="Dubchak I."/>
            <person name="Gentemann C."/>
            <person name="Eikrem W."/>
            <person name="Gready J.E."/>
            <person name="John U."/>
            <person name="Lanier W."/>
            <person name="Lindquist E.A."/>
            <person name="Lucas S."/>
            <person name="Mayer K.F."/>
            <person name="Moreau H."/>
            <person name="Not F."/>
            <person name="Otillar R."/>
            <person name="Panaud O."/>
            <person name="Pangilinan J."/>
            <person name="Paulsen I."/>
            <person name="Piegu B."/>
            <person name="Poliakov A."/>
            <person name="Robbens S."/>
            <person name="Schmutz J."/>
            <person name="Toulza E."/>
            <person name="Wyss T."/>
            <person name="Zelensky A."/>
            <person name="Zhou K."/>
            <person name="Armbrust E.V."/>
            <person name="Bhattacharya D."/>
            <person name="Goodenough U.W."/>
            <person name="Van de Peer Y."/>
            <person name="Grigoriev I.V."/>
        </authorList>
    </citation>
    <scope>NUCLEOTIDE SEQUENCE [LARGE SCALE GENOMIC DNA]</scope>
    <source>
        <strain evidence="3 4">CCMP1545</strain>
    </source>
</reference>
<evidence type="ECO:0000256" key="2">
    <source>
        <dbReference type="SAM" id="MobiDB-lite"/>
    </source>
</evidence>
<feature type="region of interest" description="Disordered" evidence="2">
    <location>
        <begin position="180"/>
        <end position="311"/>
    </location>
</feature>
<dbReference type="GeneID" id="9685790"/>
<dbReference type="KEGG" id="mpp:MICPUCDRAFT_60066"/>
<evidence type="ECO:0000313" key="4">
    <source>
        <dbReference type="Proteomes" id="UP000001876"/>
    </source>
</evidence>
<dbReference type="EMBL" id="GG663742">
    <property type="protein sequence ID" value="EEH55121.1"/>
    <property type="molecule type" value="Genomic_DNA"/>
</dbReference>
<gene>
    <name evidence="3" type="ORF">MICPUCDRAFT_60066</name>
</gene>
<feature type="compositionally biased region" description="Pro residues" evidence="2">
    <location>
        <begin position="23"/>
        <end position="32"/>
    </location>
</feature>
<evidence type="ECO:0000313" key="3">
    <source>
        <dbReference type="EMBL" id="EEH55121.1"/>
    </source>
</evidence>
<evidence type="ECO:0000256" key="1">
    <source>
        <dbReference type="SAM" id="Coils"/>
    </source>
</evidence>
<accession>C1MX86</accession>
<organism evidence="4">
    <name type="scientific">Micromonas pusilla (strain CCMP1545)</name>
    <name type="common">Picoplanktonic green alga</name>
    <dbReference type="NCBI Taxonomy" id="564608"/>
    <lineage>
        <taxon>Eukaryota</taxon>
        <taxon>Viridiplantae</taxon>
        <taxon>Chlorophyta</taxon>
        <taxon>Mamiellophyceae</taxon>
        <taxon>Mamiellales</taxon>
        <taxon>Mamiellaceae</taxon>
        <taxon>Micromonas</taxon>
    </lineage>
</organism>
<feature type="compositionally biased region" description="Acidic residues" evidence="2">
    <location>
        <begin position="187"/>
        <end position="201"/>
    </location>
</feature>
<feature type="region of interest" description="Disordered" evidence="2">
    <location>
        <begin position="1"/>
        <end position="47"/>
    </location>
</feature>
<dbReference type="RefSeq" id="XP_003060352.1">
    <property type="nucleotide sequence ID" value="XM_003060306.1"/>
</dbReference>